<dbReference type="PANTHER" id="PTHR23308">
    <property type="entry name" value="NUCLEAR INHIBITOR OF PROTEIN PHOSPHATASE-1"/>
    <property type="match status" value="1"/>
</dbReference>
<sequence length="141" mass="15450">MAPLPEGANACPTCGFKLLGKTQAFKPIASDAQASASSPIFDEARLRIVRGPQVGNVFRLAADVITIGRSPQCDIFLNDMTVSRSHAEIRRVNGVFHIVDLDSFNGLWVNNRNVRETRLYDGDVIQIGTFSLAFSPMDPTR</sequence>
<evidence type="ECO:0000313" key="4">
    <source>
        <dbReference type="Proteomes" id="UP000006001"/>
    </source>
</evidence>
<dbReference type="InterPro" id="IPR008984">
    <property type="entry name" value="SMAD_FHA_dom_sf"/>
</dbReference>
<name>D0WEE9_SLAES</name>
<evidence type="ECO:0000313" key="3">
    <source>
        <dbReference type="EMBL" id="EEZ62087.1"/>
    </source>
</evidence>
<dbReference type="SMART" id="SM00240">
    <property type="entry name" value="FHA"/>
    <property type="match status" value="1"/>
</dbReference>
<dbReference type="InterPro" id="IPR000253">
    <property type="entry name" value="FHA_dom"/>
</dbReference>
<evidence type="ECO:0000256" key="1">
    <source>
        <dbReference type="ARBA" id="ARBA00022553"/>
    </source>
</evidence>
<dbReference type="STRING" id="649764.HMPREF0762_00179"/>
<dbReference type="Gene3D" id="2.60.200.20">
    <property type="match status" value="1"/>
</dbReference>
<keyword evidence="4" id="KW-1185">Reference proteome</keyword>
<organism evidence="3 4">
    <name type="scientific">Slackia exigua (strain ATCC 700122 / DSM 15923 / CIP 105133 / JCM 11022 / KCTC 5966 / S-7)</name>
    <dbReference type="NCBI Taxonomy" id="649764"/>
    <lineage>
        <taxon>Bacteria</taxon>
        <taxon>Bacillati</taxon>
        <taxon>Actinomycetota</taxon>
        <taxon>Coriobacteriia</taxon>
        <taxon>Eggerthellales</taxon>
        <taxon>Eggerthellaceae</taxon>
        <taxon>Slackia</taxon>
    </lineage>
</organism>
<dbReference type="HOGENOM" id="CLU_108862_0_0_11"/>
<comment type="caution">
    <text evidence="3">The sequence shown here is derived from an EMBL/GenBank/DDBJ whole genome shotgun (WGS) entry which is preliminary data.</text>
</comment>
<proteinExistence type="predicted"/>
<dbReference type="Pfam" id="PF00498">
    <property type="entry name" value="FHA"/>
    <property type="match status" value="1"/>
</dbReference>
<evidence type="ECO:0000259" key="2">
    <source>
        <dbReference type="PROSITE" id="PS50006"/>
    </source>
</evidence>
<protein>
    <submittedName>
        <fullName evidence="3">FHA domain protein</fullName>
    </submittedName>
</protein>
<dbReference type="AlphaFoldDB" id="D0WEE9"/>
<reference evidence="3" key="1">
    <citation type="submission" date="2009-10" db="EMBL/GenBank/DDBJ databases">
        <authorList>
            <person name="Weinstock G."/>
            <person name="Sodergren E."/>
            <person name="Clifton S."/>
            <person name="Fulton L."/>
            <person name="Fulton B."/>
            <person name="Courtney L."/>
            <person name="Fronick C."/>
            <person name="Harrison M."/>
            <person name="Strong C."/>
            <person name="Farmer C."/>
            <person name="Delahaunty K."/>
            <person name="Markovic C."/>
            <person name="Hall O."/>
            <person name="Minx P."/>
            <person name="Tomlinson C."/>
            <person name="Mitreva M."/>
            <person name="Nelson J."/>
            <person name="Hou S."/>
            <person name="Wollam A."/>
            <person name="Pepin K.H."/>
            <person name="Johnson M."/>
            <person name="Bhonagiri V."/>
            <person name="Nash W.E."/>
            <person name="Warren W."/>
            <person name="Chinwalla A."/>
            <person name="Mardis E.R."/>
            <person name="Wilson R.K."/>
        </authorList>
    </citation>
    <scope>NUCLEOTIDE SEQUENCE [LARGE SCALE GENOMIC DNA]</scope>
    <source>
        <strain evidence="3">ATCC 700122</strain>
    </source>
</reference>
<feature type="domain" description="FHA" evidence="2">
    <location>
        <begin position="65"/>
        <end position="114"/>
    </location>
</feature>
<dbReference type="SUPFAM" id="SSF49879">
    <property type="entry name" value="SMAD/FHA domain"/>
    <property type="match status" value="1"/>
</dbReference>
<keyword evidence="1" id="KW-0597">Phosphoprotein</keyword>
<dbReference type="EMBL" id="ACUX02000004">
    <property type="protein sequence ID" value="EEZ62087.1"/>
    <property type="molecule type" value="Genomic_DNA"/>
</dbReference>
<dbReference type="eggNOG" id="COG1716">
    <property type="taxonomic scope" value="Bacteria"/>
</dbReference>
<accession>D0WEE9</accession>
<dbReference type="InterPro" id="IPR050923">
    <property type="entry name" value="Cell_Proc_Reg/RNA_Proc"/>
</dbReference>
<gene>
    <name evidence="3" type="ORF">HMPREF0762_00179</name>
</gene>
<dbReference type="CDD" id="cd00060">
    <property type="entry name" value="FHA"/>
    <property type="match status" value="1"/>
</dbReference>
<dbReference type="PROSITE" id="PS50006">
    <property type="entry name" value="FHA_DOMAIN"/>
    <property type="match status" value="1"/>
</dbReference>
<dbReference type="Proteomes" id="UP000006001">
    <property type="component" value="Unassembled WGS sequence"/>
</dbReference>